<comment type="caution">
    <text evidence="1">The sequence shown here is derived from an EMBL/GenBank/DDBJ whole genome shotgun (WGS) entry which is preliminary data.</text>
</comment>
<proteinExistence type="predicted"/>
<sequence length="104" mass="11805">MKITTTKRMLTGAKVLRTAEFKMGCKAAETPGSINNSLDSRTASIRGVQWWFKKLARETHSTIHKSQLFCTNLIRSHGKQLFKLILLRLHEMLQENSTSAGLLF</sequence>
<name>A0AAD5R1H6_PARTN</name>
<dbReference type="Proteomes" id="UP001196413">
    <property type="component" value="Unassembled WGS sequence"/>
</dbReference>
<dbReference type="AlphaFoldDB" id="A0AAD5R1H6"/>
<evidence type="ECO:0000313" key="1">
    <source>
        <dbReference type="EMBL" id="KAJ1367892.1"/>
    </source>
</evidence>
<organism evidence="1 2">
    <name type="scientific">Parelaphostrongylus tenuis</name>
    <name type="common">Meningeal worm</name>
    <dbReference type="NCBI Taxonomy" id="148309"/>
    <lineage>
        <taxon>Eukaryota</taxon>
        <taxon>Metazoa</taxon>
        <taxon>Ecdysozoa</taxon>
        <taxon>Nematoda</taxon>
        <taxon>Chromadorea</taxon>
        <taxon>Rhabditida</taxon>
        <taxon>Rhabditina</taxon>
        <taxon>Rhabditomorpha</taxon>
        <taxon>Strongyloidea</taxon>
        <taxon>Metastrongylidae</taxon>
        <taxon>Parelaphostrongylus</taxon>
    </lineage>
</organism>
<gene>
    <name evidence="1" type="ORF">KIN20_028913</name>
</gene>
<dbReference type="EMBL" id="JAHQIW010006036">
    <property type="protein sequence ID" value="KAJ1367892.1"/>
    <property type="molecule type" value="Genomic_DNA"/>
</dbReference>
<protein>
    <submittedName>
        <fullName evidence="1">Uncharacterized protein</fullName>
    </submittedName>
</protein>
<reference evidence="1" key="1">
    <citation type="submission" date="2021-06" db="EMBL/GenBank/DDBJ databases">
        <title>Parelaphostrongylus tenuis whole genome reference sequence.</title>
        <authorList>
            <person name="Garwood T.J."/>
            <person name="Larsen P.A."/>
            <person name="Fountain-Jones N.M."/>
            <person name="Garbe J.R."/>
            <person name="Macchietto M.G."/>
            <person name="Kania S.A."/>
            <person name="Gerhold R.W."/>
            <person name="Richards J.E."/>
            <person name="Wolf T.M."/>
        </authorList>
    </citation>
    <scope>NUCLEOTIDE SEQUENCE</scope>
    <source>
        <strain evidence="1">MNPRO001-30</strain>
        <tissue evidence="1">Meninges</tissue>
    </source>
</reference>
<accession>A0AAD5R1H6</accession>
<evidence type="ECO:0000313" key="2">
    <source>
        <dbReference type="Proteomes" id="UP001196413"/>
    </source>
</evidence>
<keyword evidence="2" id="KW-1185">Reference proteome</keyword>